<dbReference type="Proteomes" id="UP000265520">
    <property type="component" value="Unassembled WGS sequence"/>
</dbReference>
<dbReference type="EMBL" id="LXQA010305576">
    <property type="protein sequence ID" value="MCI42522.1"/>
    <property type="molecule type" value="Genomic_DNA"/>
</dbReference>
<evidence type="ECO:0000313" key="1">
    <source>
        <dbReference type="EMBL" id="MCI42522.1"/>
    </source>
</evidence>
<organism evidence="1 2">
    <name type="scientific">Trifolium medium</name>
    <dbReference type="NCBI Taxonomy" id="97028"/>
    <lineage>
        <taxon>Eukaryota</taxon>
        <taxon>Viridiplantae</taxon>
        <taxon>Streptophyta</taxon>
        <taxon>Embryophyta</taxon>
        <taxon>Tracheophyta</taxon>
        <taxon>Spermatophyta</taxon>
        <taxon>Magnoliopsida</taxon>
        <taxon>eudicotyledons</taxon>
        <taxon>Gunneridae</taxon>
        <taxon>Pentapetalae</taxon>
        <taxon>rosids</taxon>
        <taxon>fabids</taxon>
        <taxon>Fabales</taxon>
        <taxon>Fabaceae</taxon>
        <taxon>Papilionoideae</taxon>
        <taxon>50 kb inversion clade</taxon>
        <taxon>NPAAA clade</taxon>
        <taxon>Hologalegina</taxon>
        <taxon>IRL clade</taxon>
        <taxon>Trifolieae</taxon>
        <taxon>Trifolium</taxon>
    </lineage>
</organism>
<sequence>MWLCYAFRRALSFHRCRSLSLFDPHLFVVPLRARKLLLLRIWALLVRILCWCGSHILC</sequence>
<evidence type="ECO:0000313" key="2">
    <source>
        <dbReference type="Proteomes" id="UP000265520"/>
    </source>
</evidence>
<comment type="caution">
    <text evidence="1">The sequence shown here is derived from an EMBL/GenBank/DDBJ whole genome shotgun (WGS) entry which is preliminary data.</text>
</comment>
<accession>A0A392S261</accession>
<protein>
    <submittedName>
        <fullName evidence="1">Uncharacterized protein</fullName>
    </submittedName>
</protein>
<proteinExistence type="predicted"/>
<feature type="non-terminal residue" evidence="1">
    <location>
        <position position="58"/>
    </location>
</feature>
<keyword evidence="2" id="KW-1185">Reference proteome</keyword>
<dbReference type="AlphaFoldDB" id="A0A392S261"/>
<name>A0A392S261_9FABA</name>
<reference evidence="1 2" key="1">
    <citation type="journal article" date="2018" name="Front. Plant Sci.">
        <title>Red Clover (Trifolium pratense) and Zigzag Clover (T. medium) - A Picture of Genomic Similarities and Differences.</title>
        <authorList>
            <person name="Dluhosova J."/>
            <person name="Istvanek J."/>
            <person name="Nedelnik J."/>
            <person name="Repkova J."/>
        </authorList>
    </citation>
    <scope>NUCLEOTIDE SEQUENCE [LARGE SCALE GENOMIC DNA]</scope>
    <source>
        <strain evidence="2">cv. 10/8</strain>
        <tissue evidence="1">Leaf</tissue>
    </source>
</reference>